<organism evidence="4 5">
    <name type="scientific">Chryseobacterium endalhagicum</name>
    <dbReference type="NCBI Taxonomy" id="2797638"/>
    <lineage>
        <taxon>Bacteria</taxon>
        <taxon>Pseudomonadati</taxon>
        <taxon>Bacteroidota</taxon>
        <taxon>Flavobacteriia</taxon>
        <taxon>Flavobacteriales</taxon>
        <taxon>Weeksellaceae</taxon>
        <taxon>Chryseobacterium group</taxon>
        <taxon>Chryseobacterium</taxon>
    </lineage>
</organism>
<evidence type="ECO:0000256" key="1">
    <source>
        <dbReference type="SAM" id="MobiDB-lite"/>
    </source>
</evidence>
<comment type="caution">
    <text evidence="4">The sequence shown here is derived from an EMBL/GenBank/DDBJ whole genome shotgun (WGS) entry which is preliminary data.</text>
</comment>
<dbReference type="Proteomes" id="UP000661696">
    <property type="component" value="Unassembled WGS sequence"/>
</dbReference>
<feature type="domain" description="Peptidase M56" evidence="3">
    <location>
        <begin position="25"/>
        <end position="250"/>
    </location>
</feature>
<dbReference type="RefSeq" id="WP_202091184.1">
    <property type="nucleotide sequence ID" value="NZ_JAELVM010000002.1"/>
</dbReference>
<dbReference type="Pfam" id="PF05569">
    <property type="entry name" value="Peptidase_M56"/>
    <property type="match status" value="1"/>
</dbReference>
<keyword evidence="2" id="KW-0812">Transmembrane</keyword>
<dbReference type="CDD" id="cd07341">
    <property type="entry name" value="M56_BlaR1_MecR1_like"/>
    <property type="match status" value="1"/>
</dbReference>
<evidence type="ECO:0000259" key="3">
    <source>
        <dbReference type="Pfam" id="PF05569"/>
    </source>
</evidence>
<dbReference type="InterPro" id="IPR008756">
    <property type="entry name" value="Peptidase_M56"/>
</dbReference>
<proteinExistence type="predicted"/>
<evidence type="ECO:0000256" key="2">
    <source>
        <dbReference type="SAM" id="Phobius"/>
    </source>
</evidence>
<dbReference type="EMBL" id="JAELVM010000002">
    <property type="protein sequence ID" value="MBL1221463.1"/>
    <property type="molecule type" value="Genomic_DNA"/>
</dbReference>
<feature type="transmembrane region" description="Helical" evidence="2">
    <location>
        <begin position="260"/>
        <end position="278"/>
    </location>
</feature>
<keyword evidence="2" id="KW-1133">Transmembrane helix</keyword>
<evidence type="ECO:0000313" key="4">
    <source>
        <dbReference type="EMBL" id="MBL1221463.1"/>
    </source>
</evidence>
<keyword evidence="5" id="KW-1185">Reference proteome</keyword>
<name>A0ABS1QFU5_9FLAO</name>
<protein>
    <submittedName>
        <fullName evidence="4">M56 family metallopeptidase</fullName>
    </submittedName>
</protein>
<sequence length="585" mass="67374">MLPIVLKIILCSSVFIAVYYLFLEKEKMYRFNRFYLLFSLVLSYIIPFITITTESPKVENSPQIIIEDTAQQIILTQPAQESFDWMNIVWMIYAGITIFFLIRFILSFRALKKIQGEKRIYRNHNVVVTHENLAPFSFWNTIYLGENYIQHQVIDPRIFLHEKSHIDQKHSIDLIIMDILKIFTWFNPVLFFYKKAVITNHEYLADEAVLMSSYNIKDYQNLILEEIISSQNPTLTHSFNFNNTKKRFIMMTAKKSKFSFLKKAVGITSLIAATALFAERTYTVNQPVTDDIQKVTGKNTAVLSAQDPYQEFKEILSRYADLLNSGKYAEFSKKVSESDKKRLEELYPQLTDVQKSEQKITFFNTPGLQKRIPTENELQSFLNKNNYAVWIDSKKIENNSLKNYKTSDFSQVFISKVGQNARTAKNPQPYQVSLMTHHYFEKTKEEQPQTAMGFKKEVIKTVSDTIPPKKTASSEGKNTDNNTDQHFTAAEYPGGAAALRKKIAQTMDTSLFSSKDGTLSSIAYIYIDEVGKTTKVTASGNNEAFNNELIRTVRMISNETTWKPVTQDGKIVGVVYKVPATMTFQ</sequence>
<feature type="transmembrane region" description="Helical" evidence="2">
    <location>
        <begin position="34"/>
        <end position="52"/>
    </location>
</feature>
<feature type="region of interest" description="Disordered" evidence="1">
    <location>
        <begin position="466"/>
        <end position="488"/>
    </location>
</feature>
<accession>A0ABS1QFU5</accession>
<feature type="transmembrane region" description="Helical" evidence="2">
    <location>
        <begin position="6"/>
        <end position="22"/>
    </location>
</feature>
<feature type="compositionally biased region" description="Polar residues" evidence="1">
    <location>
        <begin position="471"/>
        <end position="486"/>
    </location>
</feature>
<keyword evidence="2" id="KW-0472">Membrane</keyword>
<feature type="transmembrane region" description="Helical" evidence="2">
    <location>
        <begin position="88"/>
        <end position="111"/>
    </location>
</feature>
<reference evidence="4 5" key="1">
    <citation type="submission" date="2020-12" db="EMBL/GenBank/DDBJ databases">
        <title>Chryseobacterium endoalhailicus sp. nov., isolated from seed of leguminous plant.</title>
        <authorList>
            <person name="Zhang X."/>
        </authorList>
    </citation>
    <scope>NUCLEOTIDE SEQUENCE [LARGE SCALE GENOMIC DNA]</scope>
    <source>
        <strain evidence="4 5">L7</strain>
    </source>
</reference>
<gene>
    <name evidence="4" type="ORF">JET18_11470</name>
</gene>
<evidence type="ECO:0000313" key="5">
    <source>
        <dbReference type="Proteomes" id="UP000661696"/>
    </source>
</evidence>